<dbReference type="InterPro" id="IPR010656">
    <property type="entry name" value="DctM"/>
</dbReference>
<evidence type="ECO:0000313" key="10">
    <source>
        <dbReference type="Proteomes" id="UP001519343"/>
    </source>
</evidence>
<evidence type="ECO:0000259" key="8">
    <source>
        <dbReference type="Pfam" id="PF06808"/>
    </source>
</evidence>
<keyword evidence="10" id="KW-1185">Reference proteome</keyword>
<reference evidence="9 10" key="1">
    <citation type="submission" date="2021-03" db="EMBL/GenBank/DDBJ databases">
        <title>Genomic Encyclopedia of Type Strains, Phase IV (KMG-IV): sequencing the most valuable type-strain genomes for metagenomic binning, comparative biology and taxonomic classification.</title>
        <authorList>
            <person name="Goeker M."/>
        </authorList>
    </citation>
    <scope>NUCLEOTIDE SEQUENCE [LARGE SCALE GENOMIC DNA]</scope>
    <source>
        <strain evidence="9 10">DSM 24738</strain>
    </source>
</reference>
<dbReference type="PANTHER" id="PTHR33362">
    <property type="entry name" value="SIALIC ACID TRAP TRANSPORTER PERMEASE PROTEIN SIAT-RELATED"/>
    <property type="match status" value="1"/>
</dbReference>
<proteinExistence type="predicted"/>
<name>A0ABS4GQU0_9BACL</name>
<sequence length="427" mass="45600">MISTLFISLLVLFVISVPIAVSLGLSSIIALSLKGIPLITLAQSVFESLDSFSLMAVPFFILAGNLMQTGGISKRLINLANVLVGWIKGGLGAVAVLTSMFFATLSGSSSATTAAIGSTLIPAMEKKGYPRNFAAAVCASSGELGVIIPPSISMIVYGLVANVSIGSLFIAGFLPGLLIGLSLILLISIVARIRGFDTVSSFQKSQWLKELWIAFKDSFLALLMPIIILGGIYAGWFTPTEASVVAVVYGFFIGTVVYREIRMKDLMPILIRSTLATSIIMLIVAFASIFAYILTMEQVPHHVGKSIAEFSDSPVVFLILVNLMLFITGMFMETLASIIIIAPILAPVAIQFGIDPVHFGIIMVVNLAVGMVTPPVGVNLFVACQIANIRIDQLARPLVLFLGVLILDVFIISYVPILSTWLPSLLQ</sequence>
<feature type="transmembrane region" description="Helical" evidence="7">
    <location>
        <begin position="242"/>
        <end position="258"/>
    </location>
</feature>
<evidence type="ECO:0000256" key="6">
    <source>
        <dbReference type="ARBA" id="ARBA00023136"/>
    </source>
</evidence>
<dbReference type="EMBL" id="JAGGKT010000007">
    <property type="protein sequence ID" value="MBP1932640.1"/>
    <property type="molecule type" value="Genomic_DNA"/>
</dbReference>
<keyword evidence="5 7" id="KW-1133">Transmembrane helix</keyword>
<comment type="caution">
    <text evidence="9">The sequence shown here is derived from an EMBL/GenBank/DDBJ whole genome shotgun (WGS) entry which is preliminary data.</text>
</comment>
<comment type="subcellular location">
    <subcellularLocation>
        <location evidence="1">Cell inner membrane</location>
        <topology evidence="1">Multi-pass membrane protein</topology>
    </subcellularLocation>
</comment>
<evidence type="ECO:0000256" key="4">
    <source>
        <dbReference type="ARBA" id="ARBA00022692"/>
    </source>
</evidence>
<dbReference type="PIRSF" id="PIRSF006066">
    <property type="entry name" value="HI0050"/>
    <property type="match status" value="1"/>
</dbReference>
<feature type="transmembrane region" description="Helical" evidence="7">
    <location>
        <begin position="394"/>
        <end position="417"/>
    </location>
</feature>
<feature type="transmembrane region" description="Helical" evidence="7">
    <location>
        <begin position="211"/>
        <end position="236"/>
    </location>
</feature>
<evidence type="ECO:0000256" key="2">
    <source>
        <dbReference type="ARBA" id="ARBA00022475"/>
    </source>
</evidence>
<dbReference type="RefSeq" id="WP_209810676.1">
    <property type="nucleotide sequence ID" value="NZ_JAGGKT010000007.1"/>
</dbReference>
<feature type="transmembrane region" description="Helical" evidence="7">
    <location>
        <begin position="48"/>
        <end position="67"/>
    </location>
</feature>
<dbReference type="PANTHER" id="PTHR33362:SF3">
    <property type="entry name" value="SIALIC ACID TRAP TRANSPORTER PERMEASE PROTEIN SIAT"/>
    <property type="match status" value="1"/>
</dbReference>
<evidence type="ECO:0000313" key="9">
    <source>
        <dbReference type="EMBL" id="MBP1932640.1"/>
    </source>
</evidence>
<feature type="transmembrane region" description="Helical" evidence="7">
    <location>
        <begin position="270"/>
        <end position="294"/>
    </location>
</feature>
<feature type="transmembrane region" description="Helical" evidence="7">
    <location>
        <begin position="338"/>
        <end position="354"/>
    </location>
</feature>
<evidence type="ECO:0000256" key="3">
    <source>
        <dbReference type="ARBA" id="ARBA00022519"/>
    </source>
</evidence>
<gene>
    <name evidence="9" type="ORF">J2Z37_002648</name>
</gene>
<dbReference type="InterPro" id="IPR004681">
    <property type="entry name" value="TRAP_DctM"/>
</dbReference>
<feature type="transmembrane region" description="Helical" evidence="7">
    <location>
        <begin position="314"/>
        <end position="331"/>
    </location>
</feature>
<dbReference type="Proteomes" id="UP001519343">
    <property type="component" value="Unassembled WGS sequence"/>
</dbReference>
<keyword evidence="3" id="KW-0997">Cell inner membrane</keyword>
<feature type="transmembrane region" description="Helical" evidence="7">
    <location>
        <begin position="165"/>
        <end position="190"/>
    </location>
</feature>
<keyword evidence="2" id="KW-1003">Cell membrane</keyword>
<organism evidence="9 10">
    <name type="scientific">Ammoniphilus resinae</name>
    <dbReference type="NCBI Taxonomy" id="861532"/>
    <lineage>
        <taxon>Bacteria</taxon>
        <taxon>Bacillati</taxon>
        <taxon>Bacillota</taxon>
        <taxon>Bacilli</taxon>
        <taxon>Bacillales</taxon>
        <taxon>Paenibacillaceae</taxon>
        <taxon>Aneurinibacillus group</taxon>
        <taxon>Ammoniphilus</taxon>
    </lineage>
</organism>
<dbReference type="NCBIfam" id="TIGR00786">
    <property type="entry name" value="dctM"/>
    <property type="match status" value="1"/>
</dbReference>
<keyword evidence="4 7" id="KW-0812">Transmembrane</keyword>
<feature type="transmembrane region" description="Helical" evidence="7">
    <location>
        <begin position="79"/>
        <end position="97"/>
    </location>
</feature>
<feature type="domain" description="TRAP C4-dicarboxylate transport system permease DctM subunit" evidence="8">
    <location>
        <begin position="6"/>
        <end position="416"/>
    </location>
</feature>
<evidence type="ECO:0000256" key="1">
    <source>
        <dbReference type="ARBA" id="ARBA00004429"/>
    </source>
</evidence>
<feature type="transmembrane region" description="Helical" evidence="7">
    <location>
        <begin position="360"/>
        <end position="382"/>
    </location>
</feature>
<keyword evidence="6 7" id="KW-0472">Membrane</keyword>
<protein>
    <submittedName>
        <fullName evidence="9">C4-dicarboxylate transporter DctM subunit</fullName>
    </submittedName>
</protein>
<evidence type="ECO:0000256" key="7">
    <source>
        <dbReference type="SAM" id="Phobius"/>
    </source>
</evidence>
<evidence type="ECO:0000256" key="5">
    <source>
        <dbReference type="ARBA" id="ARBA00022989"/>
    </source>
</evidence>
<accession>A0ABS4GQU0</accession>
<dbReference type="Pfam" id="PF06808">
    <property type="entry name" value="DctM"/>
    <property type="match status" value="1"/>
</dbReference>